<dbReference type="InterPro" id="IPR021949">
    <property type="entry name" value="DUF3566_TM"/>
</dbReference>
<dbReference type="Pfam" id="PF12089">
    <property type="entry name" value="DUF3566"/>
    <property type="match status" value="1"/>
</dbReference>
<keyword evidence="2" id="KW-0812">Transmembrane</keyword>
<dbReference type="EMBL" id="QXTG01000001">
    <property type="protein sequence ID" value="RIX30076.1"/>
    <property type="molecule type" value="Genomic_DNA"/>
</dbReference>
<keyword evidence="2" id="KW-1133">Transmembrane helix</keyword>
<evidence type="ECO:0000256" key="1">
    <source>
        <dbReference type="SAM" id="MobiDB-lite"/>
    </source>
</evidence>
<dbReference type="Proteomes" id="UP000265742">
    <property type="component" value="Unassembled WGS sequence"/>
</dbReference>
<name>A0A3A1U9Q1_9MICO</name>
<sequence>MSSVKSPSRPSETGTKDSVADKLSERAPKAAPTKQVRLKLVYIDFWSAVKFSFLIAAAVGVIILVAVLLIWTVLTSTGVFNQISTLMRDVSGDPNSNVSNVVSFAQVMGFTLVIAALNVVVGTVLGAIACVLYNLSVRITGGILVGFKNG</sequence>
<organism evidence="4 5">
    <name type="scientific">Amnibacterium setariae</name>
    <dbReference type="NCBI Taxonomy" id="2306585"/>
    <lineage>
        <taxon>Bacteria</taxon>
        <taxon>Bacillati</taxon>
        <taxon>Actinomycetota</taxon>
        <taxon>Actinomycetes</taxon>
        <taxon>Micrococcales</taxon>
        <taxon>Microbacteriaceae</taxon>
        <taxon>Amnibacterium</taxon>
    </lineage>
</organism>
<feature type="domain" description="DUF3566" evidence="3">
    <location>
        <begin position="34"/>
        <end position="148"/>
    </location>
</feature>
<evidence type="ECO:0000259" key="3">
    <source>
        <dbReference type="Pfam" id="PF12089"/>
    </source>
</evidence>
<feature type="compositionally biased region" description="Basic and acidic residues" evidence="1">
    <location>
        <begin position="14"/>
        <end position="26"/>
    </location>
</feature>
<feature type="transmembrane region" description="Helical" evidence="2">
    <location>
        <begin position="51"/>
        <end position="74"/>
    </location>
</feature>
<evidence type="ECO:0000256" key="2">
    <source>
        <dbReference type="SAM" id="Phobius"/>
    </source>
</evidence>
<accession>A0A3A1U9Q1</accession>
<comment type="caution">
    <text evidence="4">The sequence shown here is derived from an EMBL/GenBank/DDBJ whole genome shotgun (WGS) entry which is preliminary data.</text>
</comment>
<evidence type="ECO:0000313" key="4">
    <source>
        <dbReference type="EMBL" id="RIX30076.1"/>
    </source>
</evidence>
<keyword evidence="5" id="KW-1185">Reference proteome</keyword>
<evidence type="ECO:0000313" key="5">
    <source>
        <dbReference type="Proteomes" id="UP000265742"/>
    </source>
</evidence>
<feature type="region of interest" description="Disordered" evidence="1">
    <location>
        <begin position="1"/>
        <end position="26"/>
    </location>
</feature>
<dbReference type="AlphaFoldDB" id="A0A3A1U9Q1"/>
<keyword evidence="2" id="KW-0472">Membrane</keyword>
<reference evidence="5" key="1">
    <citation type="submission" date="2018-09" db="EMBL/GenBank/DDBJ databases">
        <authorList>
            <person name="Kim I."/>
        </authorList>
    </citation>
    <scope>NUCLEOTIDE SEQUENCE [LARGE SCALE GENOMIC DNA]</scope>
    <source>
        <strain evidence="5">DD4a</strain>
    </source>
</reference>
<dbReference type="OrthoDB" id="3240216at2"/>
<proteinExistence type="predicted"/>
<feature type="compositionally biased region" description="Polar residues" evidence="1">
    <location>
        <begin position="1"/>
        <end position="13"/>
    </location>
</feature>
<feature type="transmembrane region" description="Helical" evidence="2">
    <location>
        <begin position="107"/>
        <end position="133"/>
    </location>
</feature>
<protein>
    <submittedName>
        <fullName evidence="4">DUF3566 domain-containing protein</fullName>
    </submittedName>
</protein>
<gene>
    <name evidence="4" type="ORF">D1781_01020</name>
</gene>